<dbReference type="EMBL" id="CADCUQ010000447">
    <property type="protein sequence ID" value="CAA9405459.1"/>
    <property type="molecule type" value="Genomic_DNA"/>
</dbReference>
<evidence type="ECO:0008006" key="2">
    <source>
        <dbReference type="Google" id="ProtNLM"/>
    </source>
</evidence>
<dbReference type="SUPFAM" id="SSF140566">
    <property type="entry name" value="FlgN-like"/>
    <property type="match status" value="1"/>
</dbReference>
<organism evidence="1">
    <name type="scientific">uncultured Phycisphaerae bacterium</name>
    <dbReference type="NCBI Taxonomy" id="904963"/>
    <lineage>
        <taxon>Bacteria</taxon>
        <taxon>Pseudomonadati</taxon>
        <taxon>Planctomycetota</taxon>
        <taxon>Phycisphaerae</taxon>
        <taxon>environmental samples</taxon>
    </lineage>
</organism>
<accession>A0A6J4P4C5</accession>
<dbReference type="GO" id="GO:0044780">
    <property type="term" value="P:bacterial-type flagellum assembly"/>
    <property type="evidence" value="ECO:0007669"/>
    <property type="project" value="InterPro"/>
</dbReference>
<protein>
    <recommendedName>
        <fullName evidence="2">FlgN family protein</fullName>
    </recommendedName>
</protein>
<reference evidence="1" key="1">
    <citation type="submission" date="2020-02" db="EMBL/GenBank/DDBJ databases">
        <authorList>
            <person name="Meier V. D."/>
        </authorList>
    </citation>
    <scope>NUCLEOTIDE SEQUENCE</scope>
    <source>
        <strain evidence="1">AVDCRST_MAG64</strain>
    </source>
</reference>
<gene>
    <name evidence="1" type="ORF">AVDCRST_MAG64-1961</name>
</gene>
<sequence length="147" mass="16609">MTEHPAISALRQQVDCYRRLAKLADLQHVHVQQSQTEQLLEVLAGRQEVLDQLKLFEQTVAPQRKRWAEFLGELTPAARGTAEALLAETRELLERITTADRNDALVLQQQKLNLGRQINQASAARQVNRTYAASAYGARPARVDVQR</sequence>
<evidence type="ECO:0000313" key="1">
    <source>
        <dbReference type="EMBL" id="CAA9405459.1"/>
    </source>
</evidence>
<dbReference type="AlphaFoldDB" id="A0A6J4P4C5"/>
<dbReference type="InterPro" id="IPR036679">
    <property type="entry name" value="FlgN-like_sf"/>
</dbReference>
<name>A0A6J4P4C5_9BACT</name>
<proteinExistence type="predicted"/>